<dbReference type="InterPro" id="IPR014284">
    <property type="entry name" value="RNA_pol_sigma-70_dom"/>
</dbReference>
<evidence type="ECO:0000313" key="7">
    <source>
        <dbReference type="Proteomes" id="UP001185092"/>
    </source>
</evidence>
<dbReference type="SUPFAM" id="SSF88946">
    <property type="entry name" value="Sigma2 domain of RNA polymerase sigma factors"/>
    <property type="match status" value="1"/>
</dbReference>
<dbReference type="GO" id="GO:0006352">
    <property type="term" value="P:DNA-templated transcription initiation"/>
    <property type="evidence" value="ECO:0007669"/>
    <property type="project" value="InterPro"/>
</dbReference>
<keyword evidence="3" id="KW-0238">DNA-binding</keyword>
<keyword evidence="4" id="KW-0804">Transcription</keyword>
<keyword evidence="2" id="KW-0731">Sigma factor</keyword>
<evidence type="ECO:0000256" key="3">
    <source>
        <dbReference type="ARBA" id="ARBA00023125"/>
    </source>
</evidence>
<organism evidence="6 7">
    <name type="scientific">Aureibacter tunicatorum</name>
    <dbReference type="NCBI Taxonomy" id="866807"/>
    <lineage>
        <taxon>Bacteria</taxon>
        <taxon>Pseudomonadati</taxon>
        <taxon>Bacteroidota</taxon>
        <taxon>Cytophagia</taxon>
        <taxon>Cytophagales</taxon>
        <taxon>Persicobacteraceae</taxon>
        <taxon>Aureibacter</taxon>
    </lineage>
</organism>
<name>A0AAE3XU15_9BACT</name>
<dbReference type="NCBIfam" id="TIGR02937">
    <property type="entry name" value="sigma70-ECF"/>
    <property type="match status" value="1"/>
</dbReference>
<evidence type="ECO:0000259" key="5">
    <source>
        <dbReference type="Pfam" id="PF04542"/>
    </source>
</evidence>
<dbReference type="InterPro" id="IPR013325">
    <property type="entry name" value="RNA_pol_sigma_r2"/>
</dbReference>
<evidence type="ECO:0000313" key="6">
    <source>
        <dbReference type="EMBL" id="MDR6242078.1"/>
    </source>
</evidence>
<evidence type="ECO:0000256" key="1">
    <source>
        <dbReference type="ARBA" id="ARBA00023015"/>
    </source>
</evidence>
<reference evidence="6" key="1">
    <citation type="submission" date="2023-07" db="EMBL/GenBank/DDBJ databases">
        <title>Genomic Encyclopedia of Type Strains, Phase IV (KMG-IV): sequencing the most valuable type-strain genomes for metagenomic binning, comparative biology and taxonomic classification.</title>
        <authorList>
            <person name="Goeker M."/>
        </authorList>
    </citation>
    <scope>NUCLEOTIDE SEQUENCE</scope>
    <source>
        <strain evidence="6">DSM 26174</strain>
    </source>
</reference>
<keyword evidence="1" id="KW-0805">Transcription regulation</keyword>
<dbReference type="GO" id="GO:0016987">
    <property type="term" value="F:sigma factor activity"/>
    <property type="evidence" value="ECO:0007669"/>
    <property type="project" value="UniProtKB-KW"/>
</dbReference>
<gene>
    <name evidence="6" type="ORF">HNQ88_005165</name>
</gene>
<dbReference type="Gene3D" id="1.10.1740.10">
    <property type="match status" value="1"/>
</dbReference>
<dbReference type="GO" id="GO:0003677">
    <property type="term" value="F:DNA binding"/>
    <property type="evidence" value="ECO:0007669"/>
    <property type="project" value="UniProtKB-KW"/>
</dbReference>
<accession>A0AAE3XU15</accession>
<dbReference type="PANTHER" id="PTHR43133">
    <property type="entry name" value="RNA POLYMERASE ECF-TYPE SIGMA FACTO"/>
    <property type="match status" value="1"/>
</dbReference>
<dbReference type="InterPro" id="IPR039425">
    <property type="entry name" value="RNA_pol_sigma-70-like"/>
</dbReference>
<proteinExistence type="predicted"/>
<dbReference type="EMBL" id="JAVDQD010000018">
    <property type="protein sequence ID" value="MDR6242078.1"/>
    <property type="molecule type" value="Genomic_DNA"/>
</dbReference>
<dbReference type="PANTHER" id="PTHR43133:SF8">
    <property type="entry name" value="RNA POLYMERASE SIGMA FACTOR HI_1459-RELATED"/>
    <property type="match status" value="1"/>
</dbReference>
<evidence type="ECO:0000256" key="2">
    <source>
        <dbReference type="ARBA" id="ARBA00023082"/>
    </source>
</evidence>
<dbReference type="Proteomes" id="UP001185092">
    <property type="component" value="Unassembled WGS sequence"/>
</dbReference>
<evidence type="ECO:0000256" key="4">
    <source>
        <dbReference type="ARBA" id="ARBA00023163"/>
    </source>
</evidence>
<dbReference type="AlphaFoldDB" id="A0AAE3XU15"/>
<keyword evidence="7" id="KW-1185">Reference proteome</keyword>
<dbReference type="InterPro" id="IPR007627">
    <property type="entry name" value="RNA_pol_sigma70_r2"/>
</dbReference>
<dbReference type="RefSeq" id="WP_309943447.1">
    <property type="nucleotide sequence ID" value="NZ_AP025312.1"/>
</dbReference>
<feature type="domain" description="RNA polymerase sigma-70 region 2" evidence="5">
    <location>
        <begin position="35"/>
        <end position="104"/>
    </location>
</feature>
<comment type="caution">
    <text evidence="6">The sequence shown here is derived from an EMBL/GenBank/DDBJ whole genome shotgun (WGS) entry which is preliminary data.</text>
</comment>
<protein>
    <submittedName>
        <fullName evidence="6">RNA polymerase sigma factor (Sigma-70 family)</fullName>
    </submittedName>
</protein>
<sequence length="210" mass="24755">MALKLFSNKEKTITDLNIISNIITGENLDATIKQLYQETYGMVENMILKNFGRSEDAEDIFQESLMVLMDNIESGKFQGNSTVKTYLYSICRNMWRDLLKKRSKFTLMDSFFDKNIEDEEKIDRMITYSENERIFEQAASSLGTSCFEILKSFYFEELSIPELLKKYSDKYTNEQVIRNKKSKCLKAMRSKLDKYPMIKEAYRDNLKTLQ</sequence>
<dbReference type="Pfam" id="PF04542">
    <property type="entry name" value="Sigma70_r2"/>
    <property type="match status" value="1"/>
</dbReference>